<dbReference type="PANTHER" id="PTHR30221:SF1">
    <property type="entry name" value="SMALL-CONDUCTANCE MECHANOSENSITIVE CHANNEL"/>
    <property type="match status" value="1"/>
</dbReference>
<evidence type="ECO:0000259" key="9">
    <source>
        <dbReference type="Pfam" id="PF21082"/>
    </source>
</evidence>
<dbReference type="Pfam" id="PF00924">
    <property type="entry name" value="MS_channel_2nd"/>
    <property type="match status" value="1"/>
</dbReference>
<feature type="transmembrane region" description="Helical" evidence="7">
    <location>
        <begin position="61"/>
        <end position="81"/>
    </location>
</feature>
<dbReference type="SUPFAM" id="SSF50182">
    <property type="entry name" value="Sm-like ribonucleoproteins"/>
    <property type="match status" value="1"/>
</dbReference>
<dbReference type="EMBL" id="JADPVI010000001">
    <property type="protein sequence ID" value="MBF8455780.1"/>
    <property type="molecule type" value="Genomic_DNA"/>
</dbReference>
<gene>
    <name evidence="10" type="ORF">IV494_01180</name>
</gene>
<comment type="subcellular location">
    <subcellularLocation>
        <location evidence="1">Cell membrane</location>
        <topology evidence="1">Multi-pass membrane protein</topology>
    </subcellularLocation>
</comment>
<accession>A0ABS0F7U6</accession>
<dbReference type="Proteomes" id="UP000660070">
    <property type="component" value="Unassembled WGS sequence"/>
</dbReference>
<dbReference type="RefSeq" id="WP_196078347.1">
    <property type="nucleotide sequence ID" value="NZ_JADPVI010000001.1"/>
</dbReference>
<dbReference type="InterPro" id="IPR023408">
    <property type="entry name" value="MscS_beta-dom_sf"/>
</dbReference>
<feature type="domain" description="Mechanosensitive ion channel MscS" evidence="8">
    <location>
        <begin position="111"/>
        <end position="174"/>
    </location>
</feature>
<feature type="domain" description="Mechanosensitive ion channel MscS C-terminal" evidence="9">
    <location>
        <begin position="185"/>
        <end position="268"/>
    </location>
</feature>
<evidence type="ECO:0000313" key="10">
    <source>
        <dbReference type="EMBL" id="MBF8455780.1"/>
    </source>
</evidence>
<name>A0ABS0F7U6_9FLAO</name>
<dbReference type="SUPFAM" id="SSF82861">
    <property type="entry name" value="Mechanosensitive channel protein MscS (YggB), transmembrane region"/>
    <property type="match status" value="1"/>
</dbReference>
<keyword evidence="6 7" id="KW-0472">Membrane</keyword>
<evidence type="ECO:0000256" key="4">
    <source>
        <dbReference type="ARBA" id="ARBA00022692"/>
    </source>
</evidence>
<evidence type="ECO:0000256" key="5">
    <source>
        <dbReference type="ARBA" id="ARBA00022989"/>
    </source>
</evidence>
<evidence type="ECO:0000256" key="1">
    <source>
        <dbReference type="ARBA" id="ARBA00004651"/>
    </source>
</evidence>
<reference evidence="10 11" key="1">
    <citation type="submission" date="2020-11" db="EMBL/GenBank/DDBJ databases">
        <title>Kaistella gelatinilytica sp. nov., a flavobacterium isolated from Antarctic Soil.</title>
        <authorList>
            <person name="Li J."/>
        </authorList>
    </citation>
    <scope>NUCLEOTIDE SEQUENCE [LARGE SCALE GENOMIC DNA]</scope>
    <source>
        <strain evidence="10 11">G5-32</strain>
    </source>
</reference>
<dbReference type="InterPro" id="IPR006685">
    <property type="entry name" value="MscS_channel_2nd"/>
</dbReference>
<evidence type="ECO:0000313" key="11">
    <source>
        <dbReference type="Proteomes" id="UP000660070"/>
    </source>
</evidence>
<evidence type="ECO:0000256" key="3">
    <source>
        <dbReference type="ARBA" id="ARBA00022475"/>
    </source>
</evidence>
<dbReference type="InterPro" id="IPR011066">
    <property type="entry name" value="MscS_channel_C_sf"/>
</dbReference>
<dbReference type="Pfam" id="PF05552">
    <property type="entry name" value="MS_channel_1st_1"/>
    <property type="match status" value="1"/>
</dbReference>
<dbReference type="InterPro" id="IPR010920">
    <property type="entry name" value="LSM_dom_sf"/>
</dbReference>
<evidence type="ECO:0000259" key="8">
    <source>
        <dbReference type="Pfam" id="PF00924"/>
    </source>
</evidence>
<dbReference type="PANTHER" id="PTHR30221">
    <property type="entry name" value="SMALL-CONDUCTANCE MECHANOSENSITIVE CHANNEL"/>
    <property type="match status" value="1"/>
</dbReference>
<feature type="transmembrane region" description="Helical" evidence="7">
    <location>
        <begin position="20"/>
        <end position="41"/>
    </location>
</feature>
<keyword evidence="11" id="KW-1185">Reference proteome</keyword>
<dbReference type="Gene3D" id="1.10.287.1260">
    <property type="match status" value="1"/>
</dbReference>
<dbReference type="InterPro" id="IPR049278">
    <property type="entry name" value="MS_channel_C"/>
</dbReference>
<sequence length="281" mass="31329">MDLNKIILALQEDWDVLLTKIPGIVLAILIIAIGLFLASKISDLSKKVIKRRTSDPLMSNFLGKTIQLIIGAVVLMLGLKAAGLQGIASALFTAAGASALILGFAFKDIGENFISGIILSFNRPFNVNDTVSIGDIFGKVKTMEFRYTKIKTFDGKDVYIPNSDVMKKPVFNFTEDGFFRMDFLVGIAYENDISEAEAMILETVLQNQNILKDPDKEAFTAVEDLGVNSVNIRVYFWISSDDYRKDALKIKSEVIQKVKSKLLDNKISLPANIQEIKWYKE</sequence>
<feature type="transmembrane region" description="Helical" evidence="7">
    <location>
        <begin position="87"/>
        <end position="106"/>
    </location>
</feature>
<keyword evidence="3" id="KW-1003">Cell membrane</keyword>
<comment type="similarity">
    <text evidence="2">Belongs to the MscS (TC 1.A.23) family.</text>
</comment>
<dbReference type="SUPFAM" id="SSF82689">
    <property type="entry name" value="Mechanosensitive channel protein MscS (YggB), C-terminal domain"/>
    <property type="match status" value="1"/>
</dbReference>
<dbReference type="InterPro" id="IPR045275">
    <property type="entry name" value="MscS_archaea/bacteria_type"/>
</dbReference>
<dbReference type="Gene3D" id="2.30.30.60">
    <property type="match status" value="1"/>
</dbReference>
<comment type="caution">
    <text evidence="10">The sequence shown here is derived from an EMBL/GenBank/DDBJ whole genome shotgun (WGS) entry which is preliminary data.</text>
</comment>
<evidence type="ECO:0000256" key="6">
    <source>
        <dbReference type="ARBA" id="ARBA00023136"/>
    </source>
</evidence>
<dbReference type="Pfam" id="PF21082">
    <property type="entry name" value="MS_channel_3rd"/>
    <property type="match status" value="1"/>
</dbReference>
<keyword evidence="4 7" id="KW-0812">Transmembrane</keyword>
<proteinExistence type="inferred from homology"/>
<evidence type="ECO:0000256" key="7">
    <source>
        <dbReference type="SAM" id="Phobius"/>
    </source>
</evidence>
<organism evidence="10 11">
    <name type="scientific">Kaistella gelatinilytica</name>
    <dbReference type="NCBI Taxonomy" id="2787636"/>
    <lineage>
        <taxon>Bacteria</taxon>
        <taxon>Pseudomonadati</taxon>
        <taxon>Bacteroidota</taxon>
        <taxon>Flavobacteriia</taxon>
        <taxon>Flavobacteriales</taxon>
        <taxon>Weeksellaceae</taxon>
        <taxon>Chryseobacterium group</taxon>
        <taxon>Kaistella</taxon>
    </lineage>
</organism>
<dbReference type="InterPro" id="IPR008910">
    <property type="entry name" value="MSC_TM_helix"/>
</dbReference>
<evidence type="ECO:0000256" key="2">
    <source>
        <dbReference type="ARBA" id="ARBA00008017"/>
    </source>
</evidence>
<protein>
    <submittedName>
        <fullName evidence="10">Mechanosensitive ion channel family protein</fullName>
    </submittedName>
</protein>
<keyword evidence="5 7" id="KW-1133">Transmembrane helix</keyword>
<dbReference type="InterPro" id="IPR011014">
    <property type="entry name" value="MscS_channel_TM-2"/>
</dbReference>
<dbReference type="Gene3D" id="3.30.70.100">
    <property type="match status" value="1"/>
</dbReference>